<keyword evidence="1" id="KW-0067">ATP-binding</keyword>
<dbReference type="InterPro" id="IPR013815">
    <property type="entry name" value="ATP_grasp_subdomain_1"/>
</dbReference>
<proteinExistence type="predicted"/>
<dbReference type="GO" id="GO:0046872">
    <property type="term" value="F:metal ion binding"/>
    <property type="evidence" value="ECO:0007669"/>
    <property type="project" value="InterPro"/>
</dbReference>
<dbReference type="Gene3D" id="3.30.1490.20">
    <property type="entry name" value="ATP-grasp fold, A domain"/>
    <property type="match status" value="1"/>
</dbReference>
<dbReference type="Gene3D" id="3.30.470.20">
    <property type="entry name" value="ATP-grasp fold, B domain"/>
    <property type="match status" value="1"/>
</dbReference>
<name>A0A0G0DUU4_9BACT</name>
<protein>
    <submittedName>
        <fullName evidence="3">UDP-N-acetylmuramyl tripeptide synthase</fullName>
    </submittedName>
</protein>
<evidence type="ECO:0000313" key="3">
    <source>
        <dbReference type="EMBL" id="KKP66800.1"/>
    </source>
</evidence>
<dbReference type="EMBL" id="LBPY01000002">
    <property type="protein sequence ID" value="KKP66800.1"/>
    <property type="molecule type" value="Genomic_DNA"/>
</dbReference>
<reference evidence="3 4" key="1">
    <citation type="journal article" date="2015" name="Nature">
        <title>rRNA introns, odd ribosomes, and small enigmatic genomes across a large radiation of phyla.</title>
        <authorList>
            <person name="Brown C.T."/>
            <person name="Hug L.A."/>
            <person name="Thomas B.C."/>
            <person name="Sharon I."/>
            <person name="Castelle C.J."/>
            <person name="Singh A."/>
            <person name="Wilkins M.J."/>
            <person name="Williams K.H."/>
            <person name="Banfield J.F."/>
        </authorList>
    </citation>
    <scope>NUCLEOTIDE SEQUENCE [LARGE SCALE GENOMIC DNA]</scope>
</reference>
<dbReference type="SUPFAM" id="SSF56059">
    <property type="entry name" value="Glutathione synthetase ATP-binding domain-like"/>
    <property type="match status" value="1"/>
</dbReference>
<dbReference type="AlphaFoldDB" id="A0A0G0DUU4"/>
<gene>
    <name evidence="3" type="ORF">UR64_C0002G0016</name>
</gene>
<accession>A0A0G0DUU4</accession>
<organism evidence="3 4">
    <name type="scientific">Candidatus Nomurabacteria bacterium GW2011_GWE1_35_16</name>
    <dbReference type="NCBI Taxonomy" id="1618761"/>
    <lineage>
        <taxon>Bacteria</taxon>
        <taxon>Candidatus Nomuraibacteriota</taxon>
    </lineage>
</organism>
<dbReference type="Proteomes" id="UP000034952">
    <property type="component" value="Unassembled WGS sequence"/>
</dbReference>
<dbReference type="InterPro" id="IPR011761">
    <property type="entry name" value="ATP-grasp"/>
</dbReference>
<feature type="domain" description="ATP-grasp" evidence="2">
    <location>
        <begin position="142"/>
        <end position="393"/>
    </location>
</feature>
<comment type="caution">
    <text evidence="3">The sequence shown here is derived from an EMBL/GenBank/DDBJ whole genome shotgun (WGS) entry which is preliminary data.</text>
</comment>
<sequence length="399" mass="45184">MQDTKKKNYCADCGGAQVNHKLVYISIWLSAMIEPWTNWMGRLIPEDKLEWLGPILTKTLSLLYLGNFIYEPTKKDSLRAKVLWEEAKKRNIAMNEFLLFGIGRDIFTSKFKGETRFFDVLPRTKDYNPKGLEWMDNKNEMKKHFKKAGIPVAEGGIASSKKQALKIFNSINKPVITKPNLGSRSRHTRTHISTEEELIKAYKSAHLLSPWVMIEEELSGYVFRGTLIGKKFVACLRREPAYIIGDGVHTVKELIDIENKNPLRAGPIFHQLKLDDEATLELTNWGKTPDTIPKDKEIVTLGQKTSRAVGGGITDMTDVIHPDNIAMLEKIAEVLDDPLIGVDFIMNDVSISWKDQPRSGVIECNSAPFIDLHHFPLVGTPRNVAGALWDIIYPESKIK</sequence>
<dbReference type="GO" id="GO:0005524">
    <property type="term" value="F:ATP binding"/>
    <property type="evidence" value="ECO:0007669"/>
    <property type="project" value="UniProtKB-UniRule"/>
</dbReference>
<evidence type="ECO:0000259" key="2">
    <source>
        <dbReference type="PROSITE" id="PS50975"/>
    </source>
</evidence>
<dbReference type="PROSITE" id="PS50975">
    <property type="entry name" value="ATP_GRASP"/>
    <property type="match status" value="1"/>
</dbReference>
<keyword evidence="1" id="KW-0547">Nucleotide-binding</keyword>
<evidence type="ECO:0000313" key="4">
    <source>
        <dbReference type="Proteomes" id="UP000034952"/>
    </source>
</evidence>
<evidence type="ECO:0000256" key="1">
    <source>
        <dbReference type="PROSITE-ProRule" id="PRU00409"/>
    </source>
</evidence>